<evidence type="ECO:0000313" key="2">
    <source>
        <dbReference type="EMBL" id="ELY93797.1"/>
    </source>
</evidence>
<dbReference type="Proteomes" id="UP000011519">
    <property type="component" value="Unassembled WGS sequence"/>
</dbReference>
<comment type="caution">
    <text evidence="2">The sequence shown here is derived from an EMBL/GenBank/DDBJ whole genome shotgun (WGS) entry which is preliminary data.</text>
</comment>
<reference evidence="2 3" key="1">
    <citation type="journal article" date="2014" name="PLoS Genet.">
        <title>Phylogenetically driven sequencing of extremely halophilic archaea reveals strategies for static and dynamic osmo-response.</title>
        <authorList>
            <person name="Becker E.A."/>
            <person name="Seitzer P.M."/>
            <person name="Tritt A."/>
            <person name="Larsen D."/>
            <person name="Krusor M."/>
            <person name="Yao A.I."/>
            <person name="Wu D."/>
            <person name="Madern D."/>
            <person name="Eisen J.A."/>
            <person name="Darling A.E."/>
            <person name="Facciotti M.T."/>
        </authorList>
    </citation>
    <scope>NUCLEOTIDE SEQUENCE [LARGE SCALE GENOMIC DNA]</scope>
    <source>
        <strain evidence="2 3">JCM 10989</strain>
    </source>
</reference>
<feature type="transmembrane region" description="Helical" evidence="1">
    <location>
        <begin position="42"/>
        <end position="64"/>
    </location>
</feature>
<accession>M0A7C8</accession>
<dbReference type="AlphaFoldDB" id="M0A7C8"/>
<evidence type="ECO:0000313" key="3">
    <source>
        <dbReference type="Proteomes" id="UP000011519"/>
    </source>
</evidence>
<dbReference type="EMBL" id="AOIM01000013">
    <property type="protein sequence ID" value="ELY93797.1"/>
    <property type="molecule type" value="Genomic_DNA"/>
</dbReference>
<keyword evidence="1" id="KW-1133">Transmembrane helix</keyword>
<feature type="transmembrane region" description="Helical" evidence="1">
    <location>
        <begin position="12"/>
        <end position="30"/>
    </location>
</feature>
<protein>
    <submittedName>
        <fullName evidence="2">Uncharacterized protein</fullName>
    </submittedName>
</protein>
<keyword evidence="3" id="KW-1185">Reference proteome</keyword>
<keyword evidence="1" id="KW-0472">Membrane</keyword>
<dbReference type="STRING" id="1227493.C483_03939"/>
<gene>
    <name evidence="2" type="ORF">C483_03939</name>
</gene>
<keyword evidence="1" id="KW-0812">Transmembrane</keyword>
<proteinExistence type="predicted"/>
<sequence>MMIGISLIIEHGILLIGVIIQLVTGIRHMLSIVHQVKGAEVGALQLVLAIMPHLFLGIMTNRMYRLKVHLQQKKLIGSGNGTVEVALLKSLMLVVETTMTSLQSVMSNCFTMKHHSSGETVLVLGYADTTII</sequence>
<organism evidence="2 3">
    <name type="scientific">Natrialba hulunbeirensis JCM 10989</name>
    <dbReference type="NCBI Taxonomy" id="1227493"/>
    <lineage>
        <taxon>Archaea</taxon>
        <taxon>Methanobacteriati</taxon>
        <taxon>Methanobacteriota</taxon>
        <taxon>Stenosarchaea group</taxon>
        <taxon>Halobacteria</taxon>
        <taxon>Halobacteriales</taxon>
        <taxon>Natrialbaceae</taxon>
        <taxon>Natrialba</taxon>
    </lineage>
</organism>
<name>M0A7C8_9EURY</name>
<evidence type="ECO:0000256" key="1">
    <source>
        <dbReference type="SAM" id="Phobius"/>
    </source>
</evidence>